<reference evidence="2 3" key="1">
    <citation type="journal article" date="2011" name="J. Bacteriol.">
        <title>Complete genome sequence of Amycolicicoccus subflavus DQS3-9A1T, an actinomycete isolated from crude oil-polluted soil.</title>
        <authorList>
            <person name="Cai M."/>
            <person name="Chen W.M."/>
            <person name="Nie Y."/>
            <person name="Chi C.Q."/>
            <person name="Wang Y.N."/>
            <person name="Tang Y.Q."/>
            <person name="Li G.Y."/>
            <person name="Wu X.L."/>
        </authorList>
    </citation>
    <scope>NUCLEOTIDE SEQUENCE [LARGE SCALE GENOMIC DNA]</scope>
    <source>
        <strain evidence="3">DSM 45089 / DQS3-9A1</strain>
    </source>
</reference>
<dbReference type="eggNOG" id="COG4319">
    <property type="taxonomic scope" value="Bacteria"/>
</dbReference>
<dbReference type="SUPFAM" id="SSF54427">
    <property type="entry name" value="NTF2-like"/>
    <property type="match status" value="1"/>
</dbReference>
<protein>
    <recommendedName>
        <fullName evidence="1">DUF4440 domain-containing protein</fullName>
    </recommendedName>
</protein>
<dbReference type="Pfam" id="PF14534">
    <property type="entry name" value="DUF4440"/>
    <property type="match status" value="1"/>
</dbReference>
<dbReference type="OrthoDB" id="8114763at2"/>
<dbReference type="Proteomes" id="UP000009235">
    <property type="component" value="Chromosome"/>
</dbReference>
<keyword evidence="3" id="KW-1185">Reference proteome</keyword>
<dbReference type="KEGG" id="asd:AS9A_2906"/>
<dbReference type="RefSeq" id="WP_013807702.1">
    <property type="nucleotide sequence ID" value="NC_015564.1"/>
</dbReference>
<dbReference type="HOGENOM" id="CLU_150703_0_0_11"/>
<feature type="domain" description="DUF4440" evidence="1">
    <location>
        <begin position="13"/>
        <end position="116"/>
    </location>
</feature>
<sequence>MDDTSEHAEFHDLLDRWAAAIVANDADAIASFAEPDWVIVGPEGGPSRLSDFLAVVRSGELTHSEMTFEILDVRRFGDIALVLAHGTNKGEWQGEPFSADEWVSEAFVRRADGWRCVQSALTPNYAAATPPTAR</sequence>
<dbReference type="STRING" id="443218.AS9A_2906"/>
<gene>
    <name evidence="2" type="ordered locus">AS9A_2906</name>
</gene>
<proteinExistence type="predicted"/>
<dbReference type="Gene3D" id="3.10.450.50">
    <property type="match status" value="1"/>
</dbReference>
<name>F6EJZ5_HOYSD</name>
<dbReference type="AlphaFoldDB" id="F6EJZ5"/>
<evidence type="ECO:0000259" key="1">
    <source>
        <dbReference type="Pfam" id="PF14534"/>
    </source>
</evidence>
<accession>F6EJZ5</accession>
<organism evidence="2 3">
    <name type="scientific">Hoyosella subflava (strain DSM 45089 / JCM 17490 / NBRC 109087 / DQS3-9A1)</name>
    <name type="common">Amycolicicoccus subflavus</name>
    <dbReference type="NCBI Taxonomy" id="443218"/>
    <lineage>
        <taxon>Bacteria</taxon>
        <taxon>Bacillati</taxon>
        <taxon>Actinomycetota</taxon>
        <taxon>Actinomycetes</taxon>
        <taxon>Mycobacteriales</taxon>
        <taxon>Hoyosellaceae</taxon>
        <taxon>Hoyosella</taxon>
    </lineage>
</organism>
<evidence type="ECO:0000313" key="3">
    <source>
        <dbReference type="Proteomes" id="UP000009235"/>
    </source>
</evidence>
<dbReference type="EMBL" id="CP002786">
    <property type="protein sequence ID" value="AEF41353.1"/>
    <property type="molecule type" value="Genomic_DNA"/>
</dbReference>
<dbReference type="InterPro" id="IPR027843">
    <property type="entry name" value="DUF4440"/>
</dbReference>
<evidence type="ECO:0000313" key="2">
    <source>
        <dbReference type="EMBL" id="AEF41353.1"/>
    </source>
</evidence>
<dbReference type="InterPro" id="IPR032710">
    <property type="entry name" value="NTF2-like_dom_sf"/>
</dbReference>